<organism evidence="3 4">
    <name type="scientific">Leucobacter massiliensis</name>
    <dbReference type="NCBI Taxonomy" id="1686285"/>
    <lineage>
        <taxon>Bacteria</taxon>
        <taxon>Bacillati</taxon>
        <taxon>Actinomycetota</taxon>
        <taxon>Actinomycetes</taxon>
        <taxon>Micrococcales</taxon>
        <taxon>Microbacteriaceae</taxon>
        <taxon>Leucobacter</taxon>
    </lineage>
</organism>
<dbReference type="AlphaFoldDB" id="A0A2S9QLN5"/>
<accession>A0A2S9QLN5</accession>
<dbReference type="EMBL" id="MWZD01000019">
    <property type="protein sequence ID" value="PRI10483.1"/>
    <property type="molecule type" value="Genomic_DNA"/>
</dbReference>
<dbReference type="InterPro" id="IPR009057">
    <property type="entry name" value="Homeodomain-like_sf"/>
</dbReference>
<dbReference type="SUPFAM" id="SSF46689">
    <property type="entry name" value="Homeodomain-like"/>
    <property type="match status" value="1"/>
</dbReference>
<name>A0A2S9QLN5_9MICO</name>
<dbReference type="InterPro" id="IPR021235">
    <property type="entry name" value="DUF2637"/>
</dbReference>
<feature type="transmembrane region" description="Helical" evidence="2">
    <location>
        <begin position="48"/>
        <end position="68"/>
    </location>
</feature>
<feature type="compositionally biased region" description="Polar residues" evidence="1">
    <location>
        <begin position="136"/>
        <end position="147"/>
    </location>
</feature>
<evidence type="ECO:0000256" key="1">
    <source>
        <dbReference type="SAM" id="MobiDB-lite"/>
    </source>
</evidence>
<keyword evidence="4" id="KW-1185">Reference proteome</keyword>
<feature type="transmembrane region" description="Helical" evidence="2">
    <location>
        <begin position="9"/>
        <end position="28"/>
    </location>
</feature>
<feature type="transmembrane region" description="Helical" evidence="2">
    <location>
        <begin position="106"/>
        <end position="130"/>
    </location>
</feature>
<gene>
    <name evidence="3" type="ORF">B4915_11670</name>
</gene>
<feature type="transmembrane region" description="Helical" evidence="2">
    <location>
        <begin position="80"/>
        <end position="100"/>
    </location>
</feature>
<proteinExistence type="predicted"/>
<reference evidence="3 4" key="1">
    <citation type="journal article" date="2017" name="New Microbes New Infect">
        <title>Genome sequence of 'Leucobacter massiliensis' sp. nov. isolated from human pharynx after travel to the 2014 Hajj.</title>
        <authorList>
            <person name="Leangapichart T."/>
            <person name="Gautret P."/>
            <person name="Nguyen T.T."/>
            <person name="Armstrong N."/>
            <person name="Rolain J.M."/>
        </authorList>
    </citation>
    <scope>NUCLEOTIDE SEQUENCE [LARGE SCALE GENOMIC DNA]</scope>
    <source>
        <strain evidence="3 4">122RC15</strain>
    </source>
</reference>
<keyword evidence="2" id="KW-0812">Transmembrane</keyword>
<evidence type="ECO:0008006" key="5">
    <source>
        <dbReference type="Google" id="ProtNLM"/>
    </source>
</evidence>
<dbReference type="Gene3D" id="1.10.10.60">
    <property type="entry name" value="Homeodomain-like"/>
    <property type="match status" value="1"/>
</dbReference>
<dbReference type="OrthoDB" id="4480597at2"/>
<keyword evidence="2" id="KW-1133">Transmembrane helix</keyword>
<comment type="caution">
    <text evidence="3">The sequence shown here is derived from an EMBL/GenBank/DDBJ whole genome shotgun (WGS) entry which is preliminary data.</text>
</comment>
<protein>
    <recommendedName>
        <fullName evidence="5">Excisionase</fullName>
    </recommendedName>
</protein>
<keyword evidence="2" id="KW-0472">Membrane</keyword>
<dbReference type="Proteomes" id="UP000238650">
    <property type="component" value="Unassembled WGS sequence"/>
</dbReference>
<dbReference type="Pfam" id="PF10935">
    <property type="entry name" value="DUF2637"/>
    <property type="match status" value="1"/>
</dbReference>
<feature type="compositionally biased region" description="Low complexity" evidence="1">
    <location>
        <begin position="159"/>
        <end position="177"/>
    </location>
</feature>
<evidence type="ECO:0000256" key="2">
    <source>
        <dbReference type="SAM" id="Phobius"/>
    </source>
</evidence>
<evidence type="ECO:0000313" key="4">
    <source>
        <dbReference type="Proteomes" id="UP000238650"/>
    </source>
</evidence>
<evidence type="ECO:0000313" key="3">
    <source>
        <dbReference type="EMBL" id="PRI10483.1"/>
    </source>
</evidence>
<sequence length="231" mass="23792">MGRSGVSRGVIVLAVTGTILLALGAFWLSFTTLQDLAVLSGVPAGQAWVWPLIVDGVILEATISVVALRNSAPAARRFAWLLLASGAGVSVAANITHAVVASDTRVPAIIAALVASVPPLVLLAMTHLTVELTRNEAPQRTSETPTVNRRRAASTPVLSAARSSSNAGAGPSAPAFARAKKKGSAGREQAVALASHGVSRRQIATELGVHPTTVGRWLSAPDRRENGASHD</sequence>
<dbReference type="Pfam" id="PF13384">
    <property type="entry name" value="HTH_23"/>
    <property type="match status" value="1"/>
</dbReference>
<feature type="region of interest" description="Disordered" evidence="1">
    <location>
        <begin position="134"/>
        <end position="182"/>
    </location>
</feature>